<dbReference type="PANTHER" id="PTHR43133">
    <property type="entry name" value="RNA POLYMERASE ECF-TYPE SIGMA FACTO"/>
    <property type="match status" value="1"/>
</dbReference>
<dbReference type="CDD" id="cd06171">
    <property type="entry name" value="Sigma70_r4"/>
    <property type="match status" value="1"/>
</dbReference>
<comment type="caution">
    <text evidence="11">The sequence shown here is derived from an EMBL/GenBank/DDBJ whole genome shotgun (WGS) entry which is preliminary data.</text>
</comment>
<dbReference type="EMBL" id="JAUYVK010000005">
    <property type="protein sequence ID" value="MDP2488999.1"/>
    <property type="molecule type" value="Genomic_DNA"/>
</dbReference>
<organism evidence="11 12">
    <name type="scientific">Vibrio splendidus</name>
    <dbReference type="NCBI Taxonomy" id="29497"/>
    <lineage>
        <taxon>Bacteria</taxon>
        <taxon>Pseudomonadati</taxon>
        <taxon>Pseudomonadota</taxon>
        <taxon>Gammaproteobacteria</taxon>
        <taxon>Vibrionales</taxon>
        <taxon>Vibrionaceae</taxon>
        <taxon>Vibrio</taxon>
    </lineage>
</organism>
<protein>
    <submittedName>
        <fullName evidence="11">RNA polymerase subunit sigma</fullName>
    </submittedName>
    <submittedName>
        <fullName evidence="8">Sigma-70 family RNA polymerase sigma factor</fullName>
    </submittedName>
</protein>
<evidence type="ECO:0000313" key="12">
    <source>
        <dbReference type="Proteomes" id="UP000244080"/>
    </source>
</evidence>
<feature type="domain" description="RNA polymerase sigma factor 70 region 4 type 2" evidence="7">
    <location>
        <begin position="155"/>
        <end position="205"/>
    </location>
</feature>
<keyword evidence="2" id="KW-0805">Transcription regulation</keyword>
<sequence>MQVESRSSGNGKEHVIIPDNKLPNENKVPTELSSWLILVGSDRDKQAFTCLFKFFAPKIKRFGISKLGSEAAANELVQDTMTNVWKKAHLYNEEKGAGTTWVYTVMRNAAFDMLRKVKAKAEQTIADDIWPIDAMVAESQSDELPFGDHLMSRHVMTQIEKLPLAQKTIVKGVYFQELSQEQLAQQLGVPLGTVKSRLRLALAKLKVHMGEQDHD</sequence>
<evidence type="ECO:0000256" key="1">
    <source>
        <dbReference type="ARBA" id="ARBA00010641"/>
    </source>
</evidence>
<evidence type="ECO:0000256" key="5">
    <source>
        <dbReference type="SAM" id="MobiDB-lite"/>
    </source>
</evidence>
<dbReference type="NCBIfam" id="NF009178">
    <property type="entry name" value="PRK12526.1"/>
    <property type="match status" value="1"/>
</dbReference>
<dbReference type="SUPFAM" id="SSF88659">
    <property type="entry name" value="Sigma3 and sigma4 domains of RNA polymerase sigma factors"/>
    <property type="match status" value="1"/>
</dbReference>
<evidence type="ECO:0000313" key="8">
    <source>
        <dbReference type="EMBL" id="MDH5920874.1"/>
    </source>
</evidence>
<dbReference type="Proteomes" id="UP000244080">
    <property type="component" value="Unassembled WGS sequence"/>
</dbReference>
<evidence type="ECO:0000313" key="11">
    <source>
        <dbReference type="EMBL" id="PTP19502.1"/>
    </source>
</evidence>
<keyword evidence="4" id="KW-0804">Transcription</keyword>
<comment type="similarity">
    <text evidence="1">Belongs to the sigma-70 factor family. ECF subfamily.</text>
</comment>
<dbReference type="Proteomes" id="UP001177883">
    <property type="component" value="Unassembled WGS sequence"/>
</dbReference>
<dbReference type="InterPro" id="IPR013249">
    <property type="entry name" value="RNA_pol_sigma70_r4_t2"/>
</dbReference>
<dbReference type="SUPFAM" id="SSF88946">
    <property type="entry name" value="Sigma2 domain of RNA polymerase sigma factors"/>
    <property type="match status" value="1"/>
</dbReference>
<dbReference type="InterPro" id="IPR014284">
    <property type="entry name" value="RNA_pol_sigma-70_dom"/>
</dbReference>
<evidence type="ECO:0000259" key="6">
    <source>
        <dbReference type="Pfam" id="PF04542"/>
    </source>
</evidence>
<gene>
    <name evidence="11" type="ORF">CWO36_10885</name>
    <name evidence="8" type="ORF">L8R85_07540</name>
    <name evidence="9" type="ORF">Q8W38_06620</name>
    <name evidence="10" type="ORF">Q8W42_03745</name>
</gene>
<dbReference type="EMBL" id="JAKMYX010000019">
    <property type="protein sequence ID" value="MDH5920874.1"/>
    <property type="molecule type" value="Genomic_DNA"/>
</dbReference>
<evidence type="ECO:0000256" key="4">
    <source>
        <dbReference type="ARBA" id="ARBA00023163"/>
    </source>
</evidence>
<name>A0A0P6Z6S5_VIBSP</name>
<feature type="region of interest" description="Disordered" evidence="5">
    <location>
        <begin position="1"/>
        <end position="22"/>
    </location>
</feature>
<feature type="compositionally biased region" description="Polar residues" evidence="5">
    <location>
        <begin position="1"/>
        <end position="10"/>
    </location>
</feature>
<evidence type="ECO:0000313" key="10">
    <source>
        <dbReference type="EMBL" id="MDP2499814.1"/>
    </source>
</evidence>
<reference evidence="9" key="3">
    <citation type="submission" date="2023-07" db="EMBL/GenBank/DDBJ databases">
        <title>Genome content predicts the carbon catabolic preferences of heterotrophic bacteria.</title>
        <authorList>
            <person name="Gralka M."/>
        </authorList>
    </citation>
    <scope>NUCLEOTIDE SEQUENCE</scope>
    <source>
        <strain evidence="10">6E02</strain>
        <strain evidence="9">6E03</strain>
    </source>
</reference>
<evidence type="ECO:0000256" key="2">
    <source>
        <dbReference type="ARBA" id="ARBA00023015"/>
    </source>
</evidence>
<evidence type="ECO:0000259" key="7">
    <source>
        <dbReference type="Pfam" id="PF08281"/>
    </source>
</evidence>
<accession>A0A1C3IG86</accession>
<dbReference type="Pfam" id="PF04542">
    <property type="entry name" value="Sigma70_r2"/>
    <property type="match status" value="1"/>
</dbReference>
<reference evidence="8" key="2">
    <citation type="submission" date="2022-01" db="EMBL/GenBank/DDBJ databases">
        <title>Vibrio aestuarianus Clade A and Clade B isolates are associated with Pacific oyster (Crassostrea gigas) disease outbreaks across Ireland.</title>
        <authorList>
            <person name="Coyle N."/>
            <person name="O'Toole C."/>
            <person name="Thomas J.C.L."/>
            <person name="Ryder D."/>
            <person name="Cheslett D."/>
            <person name="Feist S."/>
            <person name="Bean T."/>
            <person name="Joseph A."/>
            <person name="Waina A."/>
            <person name="Feil E."/>
            <person name="Verner-Jeffreys D.W."/>
        </authorList>
    </citation>
    <scope>NUCLEOTIDE SEQUENCE</scope>
    <source>
        <strain evidence="8">S/17/14 A</strain>
    </source>
</reference>
<dbReference type="Pfam" id="PF08281">
    <property type="entry name" value="Sigma70_r4_2"/>
    <property type="match status" value="1"/>
</dbReference>
<dbReference type="InterPro" id="IPR036388">
    <property type="entry name" value="WH-like_DNA-bd_sf"/>
</dbReference>
<dbReference type="Gene3D" id="1.10.10.10">
    <property type="entry name" value="Winged helix-like DNA-binding domain superfamily/Winged helix DNA-binding domain"/>
    <property type="match status" value="1"/>
</dbReference>
<keyword evidence="3" id="KW-0731">Sigma factor</keyword>
<dbReference type="GO" id="GO:0003677">
    <property type="term" value="F:DNA binding"/>
    <property type="evidence" value="ECO:0007669"/>
    <property type="project" value="InterPro"/>
</dbReference>
<dbReference type="RefSeq" id="WP_017077063.1">
    <property type="nucleotide sequence ID" value="NZ_CAWMQV010000003.1"/>
</dbReference>
<dbReference type="Proteomes" id="UP001177935">
    <property type="component" value="Unassembled WGS sequence"/>
</dbReference>
<evidence type="ECO:0000256" key="3">
    <source>
        <dbReference type="ARBA" id="ARBA00023082"/>
    </source>
</evidence>
<dbReference type="InterPro" id="IPR007627">
    <property type="entry name" value="RNA_pol_sigma70_r2"/>
</dbReference>
<dbReference type="GO" id="GO:0006352">
    <property type="term" value="P:DNA-templated transcription initiation"/>
    <property type="evidence" value="ECO:0007669"/>
    <property type="project" value="InterPro"/>
</dbReference>
<dbReference type="EMBL" id="PIGA01000014">
    <property type="protein sequence ID" value="PTP19502.1"/>
    <property type="molecule type" value="Genomic_DNA"/>
</dbReference>
<reference evidence="11 12" key="1">
    <citation type="submission" date="2017-11" db="EMBL/GenBank/DDBJ databases">
        <title>Population delineation of vibrios coincides with oyster pathogenicity.</title>
        <authorList>
            <person name="Bruto M."/>
            <person name="Labreuche Y."/>
            <person name="James A."/>
            <person name="Piel D."/>
            <person name="Chenivesse S."/>
            <person name="Petton B."/>
            <person name="Polz M.F."/>
            <person name="Le Roux F."/>
        </authorList>
    </citation>
    <scope>NUCLEOTIDE SEQUENCE [LARGE SCALE GENOMIC DNA]</scope>
    <source>
        <strain evidence="11 12">1F_55</strain>
    </source>
</reference>
<evidence type="ECO:0000313" key="9">
    <source>
        <dbReference type="EMBL" id="MDP2488999.1"/>
    </source>
</evidence>
<dbReference type="GeneID" id="72399379"/>
<dbReference type="NCBIfam" id="TIGR02937">
    <property type="entry name" value="sigma70-ECF"/>
    <property type="match status" value="1"/>
</dbReference>
<accession>A0A0P6Z6S5</accession>
<feature type="domain" description="RNA polymerase sigma-70 region 2" evidence="6">
    <location>
        <begin position="55"/>
        <end position="117"/>
    </location>
</feature>
<dbReference type="AlphaFoldDB" id="A0A0P6Z6S5"/>
<dbReference type="InterPro" id="IPR013325">
    <property type="entry name" value="RNA_pol_sigma_r2"/>
</dbReference>
<dbReference type="InterPro" id="IPR013324">
    <property type="entry name" value="RNA_pol_sigma_r3/r4-like"/>
</dbReference>
<dbReference type="GO" id="GO:0016987">
    <property type="term" value="F:sigma factor activity"/>
    <property type="evidence" value="ECO:0007669"/>
    <property type="project" value="UniProtKB-KW"/>
</dbReference>
<dbReference type="PANTHER" id="PTHR43133:SF62">
    <property type="entry name" value="RNA POLYMERASE SIGMA FACTOR SIGZ"/>
    <property type="match status" value="1"/>
</dbReference>
<dbReference type="InterPro" id="IPR039425">
    <property type="entry name" value="RNA_pol_sigma-70-like"/>
</dbReference>
<dbReference type="Proteomes" id="UP001159663">
    <property type="component" value="Unassembled WGS sequence"/>
</dbReference>
<dbReference type="Gene3D" id="1.10.1740.10">
    <property type="match status" value="1"/>
</dbReference>
<proteinExistence type="inferred from homology"/>
<dbReference type="EMBL" id="JAUYVL010000001">
    <property type="protein sequence ID" value="MDP2499814.1"/>
    <property type="molecule type" value="Genomic_DNA"/>
</dbReference>